<feature type="region of interest" description="Disordered" evidence="1">
    <location>
        <begin position="1"/>
        <end position="40"/>
    </location>
</feature>
<keyword evidence="3" id="KW-1185">Reference proteome</keyword>
<feature type="compositionally biased region" description="Low complexity" evidence="1">
    <location>
        <begin position="30"/>
        <end position="40"/>
    </location>
</feature>
<reference evidence="3" key="1">
    <citation type="journal article" date="2019" name="Int. J. Syst. Evol. Microbiol.">
        <title>The Global Catalogue of Microorganisms (GCM) 10K type strain sequencing project: providing services to taxonomists for standard genome sequencing and annotation.</title>
        <authorList>
            <consortium name="The Broad Institute Genomics Platform"/>
            <consortium name="The Broad Institute Genome Sequencing Center for Infectious Disease"/>
            <person name="Wu L."/>
            <person name="Ma J."/>
        </authorList>
    </citation>
    <scope>NUCLEOTIDE SEQUENCE [LARGE SCALE GENOMIC DNA]</scope>
    <source>
        <strain evidence="3">CCUG 60214</strain>
    </source>
</reference>
<accession>A0ABW3QPY7</accession>
<dbReference type="Proteomes" id="UP001597168">
    <property type="component" value="Unassembled WGS sequence"/>
</dbReference>
<comment type="caution">
    <text evidence="2">The sequence shown here is derived from an EMBL/GenBank/DDBJ whole genome shotgun (WGS) entry which is preliminary data.</text>
</comment>
<name>A0ABW3QPY7_9PSEU</name>
<evidence type="ECO:0000313" key="3">
    <source>
        <dbReference type="Proteomes" id="UP001597168"/>
    </source>
</evidence>
<evidence type="ECO:0000256" key="1">
    <source>
        <dbReference type="SAM" id="MobiDB-lite"/>
    </source>
</evidence>
<organism evidence="2 3">
    <name type="scientific">Saccharothrix hoggarensis</name>
    <dbReference type="NCBI Taxonomy" id="913853"/>
    <lineage>
        <taxon>Bacteria</taxon>
        <taxon>Bacillati</taxon>
        <taxon>Actinomycetota</taxon>
        <taxon>Actinomycetes</taxon>
        <taxon>Pseudonocardiales</taxon>
        <taxon>Pseudonocardiaceae</taxon>
        <taxon>Saccharothrix</taxon>
    </lineage>
</organism>
<gene>
    <name evidence="2" type="ORF">ACFQ3T_06770</name>
</gene>
<sequence length="64" mass="6458">MRSTPVPARARGATAHRLTGRSGSHEVALTAAGGSPGPTAGAWSVAEFELAARTGTTPVASEQW</sequence>
<protein>
    <submittedName>
        <fullName evidence="2">Uncharacterized protein</fullName>
    </submittedName>
</protein>
<evidence type="ECO:0000313" key="2">
    <source>
        <dbReference type="EMBL" id="MFD1146819.1"/>
    </source>
</evidence>
<dbReference type="RefSeq" id="WP_380721220.1">
    <property type="nucleotide sequence ID" value="NZ_JBHTLK010000020.1"/>
</dbReference>
<dbReference type="EMBL" id="JBHTLK010000020">
    <property type="protein sequence ID" value="MFD1146819.1"/>
    <property type="molecule type" value="Genomic_DNA"/>
</dbReference>
<proteinExistence type="predicted"/>